<evidence type="ECO:0000313" key="2">
    <source>
        <dbReference type="Proteomes" id="UP001484239"/>
    </source>
</evidence>
<dbReference type="Proteomes" id="UP001484239">
    <property type="component" value="Unassembled WGS sequence"/>
</dbReference>
<organism evidence="1 2">
    <name type="scientific">Gaopeijia maritima</name>
    <dbReference type="NCBI Taxonomy" id="3119007"/>
    <lineage>
        <taxon>Bacteria</taxon>
        <taxon>Pseudomonadati</taxon>
        <taxon>Gemmatimonadota</taxon>
        <taxon>Longimicrobiia</taxon>
        <taxon>Gaopeijiales</taxon>
        <taxon>Gaopeijiaceae</taxon>
        <taxon>Gaopeijia</taxon>
    </lineage>
</organism>
<name>A0ABU9EG01_9BACT</name>
<comment type="caution">
    <text evidence="1">The sequence shown here is derived from an EMBL/GenBank/DDBJ whole genome shotgun (WGS) entry which is preliminary data.</text>
</comment>
<dbReference type="EMBL" id="JBBHLI010000016">
    <property type="protein sequence ID" value="MEK9502885.1"/>
    <property type="molecule type" value="Genomic_DNA"/>
</dbReference>
<sequence>MRLAEVLVALALGGLLVAGVWRSSASIRGDLATLSVRATTTDARRVVGLILDQEAGGLVADPAPTGEAAVRAHRWWGVVCDTLPTPGRAVLRHQGLRQPDPDKDSLLLVAADGRMFGRRLDAVRSVDGCGGRVTQVAWTPDPGEAFPRVVRGFERGFYRLDEAFRYRRDRGGAQPLTAEVFDPDSLWLEIDSLGLLLRWEGRAARVWPREAR</sequence>
<dbReference type="RefSeq" id="WP_405281738.1">
    <property type="nucleotide sequence ID" value="NZ_JBBHLI010000016.1"/>
</dbReference>
<evidence type="ECO:0000313" key="1">
    <source>
        <dbReference type="EMBL" id="MEK9502885.1"/>
    </source>
</evidence>
<reference evidence="1 2" key="1">
    <citation type="submission" date="2024-02" db="EMBL/GenBank/DDBJ databases">
        <title>A novel Gemmatimonadota bacterium.</title>
        <authorList>
            <person name="Du Z.-J."/>
            <person name="Ye Y.-Q."/>
        </authorList>
    </citation>
    <scope>NUCLEOTIDE SEQUENCE [LARGE SCALE GENOMIC DNA]</scope>
    <source>
        <strain evidence="1 2">DH-20</strain>
    </source>
</reference>
<proteinExistence type="predicted"/>
<accession>A0ABU9EG01</accession>
<protein>
    <submittedName>
        <fullName evidence="1">Uncharacterized protein</fullName>
    </submittedName>
</protein>
<keyword evidence="2" id="KW-1185">Reference proteome</keyword>
<gene>
    <name evidence="1" type="ORF">WI372_17955</name>
</gene>